<dbReference type="Gene3D" id="2.60.40.150">
    <property type="entry name" value="C2 domain"/>
    <property type="match status" value="1"/>
</dbReference>
<name>A0A0M8MS73_9BASI</name>
<feature type="domain" description="C2" evidence="5">
    <location>
        <begin position="285"/>
        <end position="407"/>
    </location>
</feature>
<dbReference type="Gene3D" id="1.10.238.10">
    <property type="entry name" value="EF-hand"/>
    <property type="match status" value="1"/>
</dbReference>
<evidence type="ECO:0000256" key="3">
    <source>
        <dbReference type="SAM" id="MobiDB-lite"/>
    </source>
</evidence>
<organism evidence="7 8">
    <name type="scientific">Malassezia pachydermatis</name>
    <dbReference type="NCBI Taxonomy" id="77020"/>
    <lineage>
        <taxon>Eukaryota</taxon>
        <taxon>Fungi</taxon>
        <taxon>Dikarya</taxon>
        <taxon>Basidiomycota</taxon>
        <taxon>Ustilaginomycotina</taxon>
        <taxon>Malasseziomycetes</taxon>
        <taxon>Malasseziales</taxon>
        <taxon>Malasseziaceae</taxon>
        <taxon>Malassezia</taxon>
    </lineage>
</organism>
<sequence>MEQKLDTKAPEYVTSIEFVLWSKRSQDREYLGESVYYLGDWCKTENQKVDWAATLPVWLPLLSRDGKSIGKLQVRVGLDLNPEGHVKDTMVLYQAMCQAVEEAGDVSIFDVPATETIGMVEEEEEFSDDGMTESDSDDEAGGSFDTDDMDSMGPSSAHSDAPLEPEQLPMTKLQMEPVRRESIRRDGVHSDSESTPRRRLLPLRGRRKNRERALSSVTPTDSQADSDAEGSSDGEAVRRPWRPRIRKLRATTKTEAAEVSETSSKTSTTRRSRKQAKKARKAELKKQKGTFSFKAEIGHEVLGIVMLEVVSAKNLPRWRNMTYTSFDMDPFVVVSFNRKVFRTRVLRHTLNPEWREKLFFHVRSSERSYNIRCAVYDWDNISANDYVGELSLDVTDIMDHAPRPHPDTGLYDMDMLETMGMMSYDLPLKREDRNEDTKFGPERPTLQLKASYQPYEALRQKFWREMLRMYDSNNTGGIDADELQSMVLSLGGTLSQETIMSFFERLGKDAQNDELTFEEGIGVLEEAIKTPWDQRRKYLDLDDVDDDEEDGAETPLKETTTSVERVIRLQTCPLCGKPRLSNADEMDIVTHLALCAKRQGRAVDDIMVSSFVTATQARRKWYTNVFTVLSQGHYRLGANSANILVQDRLTGQLVEEKMQVYVRLGIRLLYKGVQGKMAGARARRMLRNMTFKQGQKYDQPSSTRAIRPFIAFHNINEGEMVEPVEAFTTFNDFFCRRIHMSLRPVADPDEPSTMVSCADCRLLAFPSVERATQLWIKGRQFTVDKLLGAAAAQHLPSRCALTIFRLAPQDYHRFHSPVDGRIGTPTYIDGEYYTVNPMAIRSAIDVYGENVRTVLPIYTREFGLVYLVAIGAMMVGSIVLSVKPDTEIRRGEELGYFKFGGSTLVLLVDGSRIQWDDDLLLNADTCIETLVQVGMRIGVARV</sequence>
<feature type="region of interest" description="Disordered" evidence="3">
    <location>
        <begin position="120"/>
        <end position="284"/>
    </location>
</feature>
<keyword evidence="4" id="KW-1133">Transmembrane helix</keyword>
<dbReference type="CDD" id="cd00051">
    <property type="entry name" value="EFh"/>
    <property type="match status" value="1"/>
</dbReference>
<feature type="compositionally biased region" description="Basic residues" evidence="3">
    <location>
        <begin position="239"/>
        <end position="250"/>
    </location>
</feature>
<feature type="compositionally biased region" description="Acidic residues" evidence="3">
    <location>
        <begin position="120"/>
        <end position="150"/>
    </location>
</feature>
<dbReference type="CDD" id="cd04039">
    <property type="entry name" value="C2_PSD"/>
    <property type="match status" value="1"/>
</dbReference>
<keyword evidence="8" id="KW-1185">Reference proteome</keyword>
<dbReference type="InterPro" id="IPR003817">
    <property type="entry name" value="PS_Dcarbxylase"/>
</dbReference>
<dbReference type="SUPFAM" id="SSF49562">
    <property type="entry name" value="C2 domain (Calcium/lipid-binding domain, CaLB)"/>
    <property type="match status" value="1"/>
</dbReference>
<dbReference type="InterPro" id="IPR002048">
    <property type="entry name" value="EF_hand_dom"/>
</dbReference>
<reference evidence="7 8" key="1">
    <citation type="submission" date="2015-07" db="EMBL/GenBank/DDBJ databases">
        <title>Draft Genome Sequence of Malassezia furfur CBS1878 and Malassezia pachydermatis CBS1879.</title>
        <authorList>
            <person name="Triana S."/>
            <person name="Ohm R."/>
            <person name="Gonzalez A."/>
            <person name="DeCock H."/>
            <person name="Restrepo S."/>
            <person name="Celis A."/>
        </authorList>
    </citation>
    <scope>NUCLEOTIDE SEQUENCE [LARGE SCALE GENOMIC DNA]</scope>
    <source>
        <strain evidence="7 8">CBS 1879</strain>
    </source>
</reference>
<dbReference type="SUPFAM" id="SSF47473">
    <property type="entry name" value="EF-hand"/>
    <property type="match status" value="1"/>
</dbReference>
<feature type="compositionally biased region" description="Low complexity" evidence="3">
    <location>
        <begin position="251"/>
        <end position="267"/>
    </location>
</feature>
<keyword evidence="4" id="KW-0812">Transmembrane</keyword>
<dbReference type="GO" id="GO:0008654">
    <property type="term" value="P:phospholipid biosynthetic process"/>
    <property type="evidence" value="ECO:0007669"/>
    <property type="project" value="InterPro"/>
</dbReference>
<dbReference type="SMART" id="SM00239">
    <property type="entry name" value="C2"/>
    <property type="match status" value="1"/>
</dbReference>
<keyword evidence="4" id="KW-0472">Membrane</keyword>
<dbReference type="GeneID" id="28728584"/>
<gene>
    <name evidence="7" type="ORF">Malapachy_2217</name>
</gene>
<dbReference type="GO" id="GO:0004609">
    <property type="term" value="F:phosphatidylserine decarboxylase activity"/>
    <property type="evidence" value="ECO:0007669"/>
    <property type="project" value="InterPro"/>
</dbReference>
<dbReference type="VEuPathDB" id="FungiDB:Malapachy_2217"/>
<evidence type="ECO:0000256" key="1">
    <source>
        <dbReference type="ARBA" id="ARBA00022793"/>
    </source>
</evidence>
<dbReference type="RefSeq" id="XP_017993339.1">
    <property type="nucleotide sequence ID" value="XM_018136709.1"/>
</dbReference>
<evidence type="ECO:0000256" key="4">
    <source>
        <dbReference type="SAM" id="Phobius"/>
    </source>
</evidence>
<accession>A0A0M8MS73</accession>
<dbReference type="PANTHER" id="PTHR10067:SF17">
    <property type="entry name" value="PHOSPHATIDYLSERINE DECARBOXYLASE PROENZYME 2"/>
    <property type="match status" value="1"/>
</dbReference>
<dbReference type="Pfam" id="PF00168">
    <property type="entry name" value="C2"/>
    <property type="match status" value="1"/>
</dbReference>
<keyword evidence="2" id="KW-0456">Lyase</keyword>
<feature type="compositionally biased region" description="Basic residues" evidence="3">
    <location>
        <begin position="197"/>
        <end position="210"/>
    </location>
</feature>
<dbReference type="PROSITE" id="PS50222">
    <property type="entry name" value="EF_HAND_2"/>
    <property type="match status" value="1"/>
</dbReference>
<proteinExistence type="predicted"/>
<evidence type="ECO:0000313" key="7">
    <source>
        <dbReference type="EMBL" id="KOS15707.1"/>
    </source>
</evidence>
<feature type="domain" description="EF-hand" evidence="6">
    <location>
        <begin position="458"/>
        <end position="493"/>
    </location>
</feature>
<dbReference type="InterPro" id="IPR000008">
    <property type="entry name" value="C2_dom"/>
</dbReference>
<evidence type="ECO:0000259" key="6">
    <source>
        <dbReference type="PROSITE" id="PS50222"/>
    </source>
</evidence>
<evidence type="ECO:0000259" key="5">
    <source>
        <dbReference type="PROSITE" id="PS50004"/>
    </source>
</evidence>
<dbReference type="AlphaFoldDB" id="A0A0M8MS73"/>
<dbReference type="Pfam" id="PF02666">
    <property type="entry name" value="PS_Dcarbxylase"/>
    <property type="match status" value="1"/>
</dbReference>
<feature type="compositionally biased region" description="Basic residues" evidence="3">
    <location>
        <begin position="268"/>
        <end position="280"/>
    </location>
</feature>
<dbReference type="Proteomes" id="UP000037751">
    <property type="component" value="Unassembled WGS sequence"/>
</dbReference>
<feature type="compositionally biased region" description="Basic and acidic residues" evidence="3">
    <location>
        <begin position="177"/>
        <end position="196"/>
    </location>
</feature>
<keyword evidence="1" id="KW-0210">Decarboxylase</keyword>
<dbReference type="InterPro" id="IPR035892">
    <property type="entry name" value="C2_domain_sf"/>
</dbReference>
<protein>
    <submittedName>
        <fullName evidence="7">Phosphatidylserine decarboxylase psd3</fullName>
    </submittedName>
</protein>
<feature type="transmembrane region" description="Helical" evidence="4">
    <location>
        <begin position="862"/>
        <end position="882"/>
    </location>
</feature>
<comment type="caution">
    <text evidence="7">The sequence shown here is derived from an EMBL/GenBank/DDBJ whole genome shotgun (WGS) entry which is preliminary data.</text>
</comment>
<dbReference type="STRING" id="77020.A0A0M8MS73"/>
<evidence type="ECO:0000256" key="2">
    <source>
        <dbReference type="ARBA" id="ARBA00023239"/>
    </source>
</evidence>
<evidence type="ECO:0000313" key="8">
    <source>
        <dbReference type="Proteomes" id="UP000037751"/>
    </source>
</evidence>
<dbReference type="PANTHER" id="PTHR10067">
    <property type="entry name" value="PHOSPHATIDYLSERINE DECARBOXYLASE"/>
    <property type="match status" value="1"/>
</dbReference>
<dbReference type="EMBL" id="LGAV01000002">
    <property type="protein sequence ID" value="KOS15707.1"/>
    <property type="molecule type" value="Genomic_DNA"/>
</dbReference>
<dbReference type="GO" id="GO:0005509">
    <property type="term" value="F:calcium ion binding"/>
    <property type="evidence" value="ECO:0007669"/>
    <property type="project" value="InterPro"/>
</dbReference>
<dbReference type="OrthoDB" id="5973539at2759"/>
<dbReference type="InterPro" id="IPR011992">
    <property type="entry name" value="EF-hand-dom_pair"/>
</dbReference>
<dbReference type="PROSITE" id="PS50004">
    <property type="entry name" value="C2"/>
    <property type="match status" value="1"/>
</dbReference>